<dbReference type="InterPro" id="IPR004360">
    <property type="entry name" value="Glyas_Fos-R_dOase_dom"/>
</dbReference>
<evidence type="ECO:0000313" key="3">
    <source>
        <dbReference type="Proteomes" id="UP000536835"/>
    </source>
</evidence>
<accession>A0A7Y3RLL0</accession>
<proteinExistence type="predicted"/>
<dbReference type="InterPro" id="IPR029068">
    <property type="entry name" value="Glyas_Bleomycin-R_OHBP_Dase"/>
</dbReference>
<organism evidence="2 3">
    <name type="scientific">Parvularcula mediterranea</name>
    <dbReference type="NCBI Taxonomy" id="2732508"/>
    <lineage>
        <taxon>Bacteria</taxon>
        <taxon>Pseudomonadati</taxon>
        <taxon>Pseudomonadota</taxon>
        <taxon>Alphaproteobacteria</taxon>
        <taxon>Parvularculales</taxon>
        <taxon>Parvularculaceae</taxon>
        <taxon>Parvularcula</taxon>
    </lineage>
</organism>
<dbReference type="PANTHER" id="PTHR36437:SF2">
    <property type="entry name" value="GLYOXALASE_BLEOMYCIN RESISTANCE PROTEIN_DIOXYGENASE"/>
    <property type="match status" value="1"/>
</dbReference>
<evidence type="ECO:0000259" key="1">
    <source>
        <dbReference type="PROSITE" id="PS51819"/>
    </source>
</evidence>
<dbReference type="EMBL" id="JABFCX010000002">
    <property type="protein sequence ID" value="NNU16336.1"/>
    <property type="molecule type" value="Genomic_DNA"/>
</dbReference>
<dbReference type="CDD" id="cd07263">
    <property type="entry name" value="VOC_like"/>
    <property type="match status" value="1"/>
</dbReference>
<evidence type="ECO:0000313" key="2">
    <source>
        <dbReference type="EMBL" id="NNU16336.1"/>
    </source>
</evidence>
<dbReference type="InterPro" id="IPR037523">
    <property type="entry name" value="VOC_core"/>
</dbReference>
<name>A0A7Y3RLL0_9PROT</name>
<dbReference type="PANTHER" id="PTHR36437">
    <property type="entry name" value="GLYOXALASE/BLEOMYCIN RESISTANCE PROTEIN/DIOXYGENASE"/>
    <property type="match status" value="1"/>
</dbReference>
<dbReference type="Pfam" id="PF00903">
    <property type="entry name" value="Glyoxalase"/>
    <property type="match status" value="1"/>
</dbReference>
<reference evidence="2 3" key="1">
    <citation type="submission" date="2020-05" db="EMBL/GenBank/DDBJ databases">
        <title>Parvularcula mediterraneae sp. nov., isolated from polypropylene straw from shallow seawater of the seashore of Laganas in Zakynthos island, Greece.</title>
        <authorList>
            <person name="Szabo I."/>
            <person name="Al-Omari J."/>
            <person name="Rado J."/>
            <person name="Szerdahelyi G.S."/>
        </authorList>
    </citation>
    <scope>NUCLEOTIDE SEQUENCE [LARGE SCALE GENOMIC DNA]</scope>
    <source>
        <strain evidence="2 3">ZS-1/3</strain>
    </source>
</reference>
<comment type="caution">
    <text evidence="2">The sequence shown here is derived from an EMBL/GenBank/DDBJ whole genome shotgun (WGS) entry which is preliminary data.</text>
</comment>
<dbReference type="SUPFAM" id="SSF54593">
    <property type="entry name" value="Glyoxalase/Bleomycin resistance protein/Dihydroxybiphenyl dioxygenase"/>
    <property type="match status" value="1"/>
</dbReference>
<gene>
    <name evidence="2" type="ORF">HK107_08385</name>
</gene>
<sequence length="128" mass="14302">MKMYIKSVMVDDQQKALDFYTGKLGFEVKHDIPMGQFRWLTLVSPEERGGTELALEPNQHDVARQCQEAMKKDGIPWTAFSTDDIEGEVARLKREGVGFTVPPTKAGDVTMAILDDTCGNLIQLIQLS</sequence>
<dbReference type="Gene3D" id="3.10.180.10">
    <property type="entry name" value="2,3-Dihydroxybiphenyl 1,2-Dioxygenase, domain 1"/>
    <property type="match status" value="1"/>
</dbReference>
<keyword evidence="3" id="KW-1185">Reference proteome</keyword>
<dbReference type="AlphaFoldDB" id="A0A7Y3RLL0"/>
<feature type="domain" description="VOC" evidence="1">
    <location>
        <begin position="1"/>
        <end position="127"/>
    </location>
</feature>
<dbReference type="Proteomes" id="UP000536835">
    <property type="component" value="Unassembled WGS sequence"/>
</dbReference>
<dbReference type="PROSITE" id="PS51819">
    <property type="entry name" value="VOC"/>
    <property type="match status" value="1"/>
</dbReference>
<protein>
    <submittedName>
        <fullName evidence="2">VOC family protein</fullName>
    </submittedName>
</protein>
<dbReference type="RefSeq" id="WP_173198472.1">
    <property type="nucleotide sequence ID" value="NZ_JABFCX010000002.1"/>
</dbReference>